<keyword evidence="1" id="KW-1133">Transmembrane helix</keyword>
<gene>
    <name evidence="2" type="ORF">CDEB00056_LOCUS4420</name>
</gene>
<dbReference type="Pfam" id="PF13469">
    <property type="entry name" value="Sulfotransfer_3"/>
    <property type="match status" value="1"/>
</dbReference>
<organism evidence="2">
    <name type="scientific">Chaetoceros debilis</name>
    <dbReference type="NCBI Taxonomy" id="122233"/>
    <lineage>
        <taxon>Eukaryota</taxon>
        <taxon>Sar</taxon>
        <taxon>Stramenopiles</taxon>
        <taxon>Ochrophyta</taxon>
        <taxon>Bacillariophyta</taxon>
        <taxon>Coscinodiscophyceae</taxon>
        <taxon>Chaetocerotophycidae</taxon>
        <taxon>Chaetocerotales</taxon>
        <taxon>Chaetocerotaceae</taxon>
        <taxon>Chaetoceros</taxon>
    </lineage>
</organism>
<proteinExistence type="predicted"/>
<feature type="transmembrane region" description="Helical" evidence="1">
    <location>
        <begin position="31"/>
        <end position="49"/>
    </location>
</feature>
<sequence>MTPLNDCSVSTTRSSKSWRNTKSSMLYPEQITNFRLAYFFLACLIFLFLQTKTFHIIQKVWDPGYWSPYNQDNPNLQWCPYANCHNSPLCQPCERRFLIIIATGRSGSTTLTNMLDQLPNVRMAGENNGQLRIGFDAINNLNEPYEMNIESSEEVVGAWKHEPIAKQSLSCALQQMFELINPPAPEKMARKGFDDSETIIGFKTVRFHDELMFLEGEDDLIPAAKYLMESFPCARFVINIRGDVESQITSWYKNFGIELDGDEVRFYNKKLQEVASIMGQDRARLIDMVDWSQKDNSGLPVLNDLIEWLGFRDCKFESLLHSNKDGYKVDRTKMSLGQNCHYPSR</sequence>
<dbReference type="SUPFAM" id="SSF52540">
    <property type="entry name" value="P-loop containing nucleoside triphosphate hydrolases"/>
    <property type="match status" value="1"/>
</dbReference>
<dbReference type="Gene3D" id="3.40.50.300">
    <property type="entry name" value="P-loop containing nucleotide triphosphate hydrolases"/>
    <property type="match status" value="1"/>
</dbReference>
<dbReference type="EMBL" id="HBIO01006101">
    <property type="protein sequence ID" value="CAE0459579.1"/>
    <property type="molecule type" value="Transcribed_RNA"/>
</dbReference>
<evidence type="ECO:0000313" key="2">
    <source>
        <dbReference type="EMBL" id="CAE0459579.1"/>
    </source>
</evidence>
<keyword evidence="1" id="KW-0812">Transmembrane</keyword>
<evidence type="ECO:0000256" key="1">
    <source>
        <dbReference type="SAM" id="Phobius"/>
    </source>
</evidence>
<name>A0A7S3PY43_9STRA</name>
<dbReference type="InterPro" id="IPR027417">
    <property type="entry name" value="P-loop_NTPase"/>
</dbReference>
<accession>A0A7S3PY43</accession>
<protein>
    <recommendedName>
        <fullName evidence="3">Protein-tyrosine sulfotransferase</fullName>
    </recommendedName>
</protein>
<reference evidence="2" key="1">
    <citation type="submission" date="2021-01" db="EMBL/GenBank/DDBJ databases">
        <authorList>
            <person name="Corre E."/>
            <person name="Pelletier E."/>
            <person name="Niang G."/>
            <person name="Scheremetjew M."/>
            <person name="Finn R."/>
            <person name="Kale V."/>
            <person name="Holt S."/>
            <person name="Cochrane G."/>
            <person name="Meng A."/>
            <person name="Brown T."/>
            <person name="Cohen L."/>
        </authorList>
    </citation>
    <scope>NUCLEOTIDE SEQUENCE</scope>
    <source>
        <strain evidence="2">MM31A-1</strain>
    </source>
</reference>
<keyword evidence="1" id="KW-0472">Membrane</keyword>
<dbReference type="AlphaFoldDB" id="A0A7S3PY43"/>
<evidence type="ECO:0008006" key="3">
    <source>
        <dbReference type="Google" id="ProtNLM"/>
    </source>
</evidence>